<dbReference type="OrthoDB" id="9811476at2"/>
<dbReference type="InterPro" id="IPR005789">
    <property type="entry name" value="Thr_deHydtase_catblc"/>
</dbReference>
<dbReference type="GO" id="GO:0003941">
    <property type="term" value="F:L-serine ammonia-lyase activity"/>
    <property type="evidence" value="ECO:0007669"/>
    <property type="project" value="TreeGrafter"/>
</dbReference>
<dbReference type="GO" id="GO:0009097">
    <property type="term" value="P:isoleucine biosynthetic process"/>
    <property type="evidence" value="ECO:0007669"/>
    <property type="project" value="UniProtKB-UniPathway"/>
</dbReference>
<dbReference type="EC" id="4.3.1.19" evidence="7"/>
<comment type="caution">
    <text evidence="16">The sequence shown here is derived from an EMBL/GenBank/DDBJ whole genome shotgun (WGS) entry which is preliminary data.</text>
</comment>
<dbReference type="InterPro" id="IPR044561">
    <property type="entry name" value="ACT_ThrD-II-like"/>
</dbReference>
<evidence type="ECO:0000256" key="5">
    <source>
        <dbReference type="ARBA" id="ARBA00010869"/>
    </source>
</evidence>
<accession>A0A3L8P7L4</accession>
<dbReference type="PROSITE" id="PS00165">
    <property type="entry name" value="DEHYDRATASE_SER_THR"/>
    <property type="match status" value="1"/>
</dbReference>
<keyword evidence="10" id="KW-0412">Isoleucine biosynthesis</keyword>
<dbReference type="InterPro" id="IPR045865">
    <property type="entry name" value="ACT-like_dom_sf"/>
</dbReference>
<comment type="pathway">
    <text evidence="4">Amino-acid degradation; L-threonine degradation via propanoate pathway; propanoate from L-threonine: step 1/4.</text>
</comment>
<name>A0A3L8P7L4_9ACTN</name>
<evidence type="ECO:0000256" key="13">
    <source>
        <dbReference type="ARBA" id="ARBA00025527"/>
    </source>
</evidence>
<dbReference type="InterPro" id="IPR001926">
    <property type="entry name" value="TrpB-like_PALP"/>
</dbReference>
<dbReference type="AlphaFoldDB" id="A0A3L8P7L4"/>
<dbReference type="FunFam" id="3.40.50.1100:FF:000005">
    <property type="entry name" value="Threonine dehydratase catabolic"/>
    <property type="match status" value="1"/>
</dbReference>
<keyword evidence="12 16" id="KW-0456">Lyase</keyword>
<gene>
    <name evidence="16" type="ORF">D9V37_01925</name>
</gene>
<evidence type="ECO:0000313" key="16">
    <source>
        <dbReference type="EMBL" id="RLV50743.1"/>
    </source>
</evidence>
<dbReference type="GO" id="GO:0006565">
    <property type="term" value="P:L-serine catabolic process"/>
    <property type="evidence" value="ECO:0007669"/>
    <property type="project" value="TreeGrafter"/>
</dbReference>
<evidence type="ECO:0000256" key="6">
    <source>
        <dbReference type="ARBA" id="ARBA00011447"/>
    </source>
</evidence>
<dbReference type="RefSeq" id="WP_121804424.1">
    <property type="nucleotide sequence ID" value="NZ_RDBE01000001.1"/>
</dbReference>
<dbReference type="InterPro" id="IPR036052">
    <property type="entry name" value="TrpB-like_PALP_sf"/>
</dbReference>
<evidence type="ECO:0000256" key="11">
    <source>
        <dbReference type="ARBA" id="ARBA00022898"/>
    </source>
</evidence>
<dbReference type="GO" id="GO:0030170">
    <property type="term" value="F:pyridoxal phosphate binding"/>
    <property type="evidence" value="ECO:0007669"/>
    <property type="project" value="InterPro"/>
</dbReference>
<organism evidence="16 17">
    <name type="scientific">Nocardioides mangrovicus</name>
    <dbReference type="NCBI Taxonomy" id="2478913"/>
    <lineage>
        <taxon>Bacteria</taxon>
        <taxon>Bacillati</taxon>
        <taxon>Actinomycetota</taxon>
        <taxon>Actinomycetes</taxon>
        <taxon>Propionibacteriales</taxon>
        <taxon>Nocardioidaceae</taxon>
        <taxon>Nocardioides</taxon>
    </lineage>
</organism>
<dbReference type="CDD" id="cd04886">
    <property type="entry name" value="ACT_ThrD-II-like"/>
    <property type="match status" value="1"/>
</dbReference>
<evidence type="ECO:0000259" key="15">
    <source>
        <dbReference type="PROSITE" id="PS51671"/>
    </source>
</evidence>
<evidence type="ECO:0000256" key="10">
    <source>
        <dbReference type="ARBA" id="ARBA00022624"/>
    </source>
</evidence>
<dbReference type="CDD" id="cd01562">
    <property type="entry name" value="Thr-dehyd"/>
    <property type="match status" value="1"/>
</dbReference>
<dbReference type="PANTHER" id="PTHR48078">
    <property type="entry name" value="THREONINE DEHYDRATASE, MITOCHONDRIAL-RELATED"/>
    <property type="match status" value="1"/>
</dbReference>
<dbReference type="FunFam" id="3.40.50.1100:FF:000007">
    <property type="entry name" value="L-threonine dehydratase catabolic TdcB"/>
    <property type="match status" value="1"/>
</dbReference>
<protein>
    <recommendedName>
        <fullName evidence="8">L-threonine dehydratase catabolic TdcB</fullName>
        <ecNumber evidence="7">4.3.1.19</ecNumber>
    </recommendedName>
    <alternativeName>
        <fullName evidence="14">Threonine deaminase</fullName>
    </alternativeName>
</protein>
<keyword evidence="11" id="KW-0663">Pyridoxal phosphate</keyword>
<keyword evidence="10" id="KW-0100">Branched-chain amino acid biosynthesis</keyword>
<evidence type="ECO:0000256" key="14">
    <source>
        <dbReference type="ARBA" id="ARBA00031427"/>
    </source>
</evidence>
<sequence>MTVTLDDVRAAQRLLEGTSVRTPMVESRWLTERLGGPVHLKCENLQRTGSFKIRGAYNRMFHLTEEERAAGVVAASAGNHAQGVALAAQLLGIKATIFMPEGAPIPKLNATRGYGAEVIFHGPYIDQALEEAQRFSDRTGAVLIHPFNHEAILAGQGTCGLEILEQAPDVATVLVPLGGGGLIAGSALAMKESGADLRIVGVQAAGAAAWPSSLQAGHPVPLQEMKTMADGIAVGRPGDVPFAAVEHYVDDIVVVSEDSLSAALVGVLEREKLVVEPSGGAAVAALLDAPDAYATPVVAVLSGGNVDPLLMGKLIRHGMAAAGRYLSLRVRIPDTPGGLARLLTELASLGANVLDVAHERVSDQLSVDEVDVQVQLETRGADHAERVIERLRELEYVVSRGR</sequence>
<dbReference type="SUPFAM" id="SSF55021">
    <property type="entry name" value="ACT-like"/>
    <property type="match status" value="1"/>
</dbReference>
<comment type="subunit">
    <text evidence="6">In the native structure, TdcB is in a dimeric form, whereas in the TdcB-AMP complex, it exists in a tetrameric form (dimer of dimers).</text>
</comment>
<comment type="cofactor">
    <cofactor evidence="2">
        <name>pyridoxal 5'-phosphate</name>
        <dbReference type="ChEBI" id="CHEBI:597326"/>
    </cofactor>
</comment>
<dbReference type="EMBL" id="RDBE01000001">
    <property type="protein sequence ID" value="RLV50743.1"/>
    <property type="molecule type" value="Genomic_DNA"/>
</dbReference>
<feature type="domain" description="ACT" evidence="15">
    <location>
        <begin position="327"/>
        <end position="402"/>
    </location>
</feature>
<evidence type="ECO:0000256" key="12">
    <source>
        <dbReference type="ARBA" id="ARBA00023239"/>
    </source>
</evidence>
<dbReference type="InterPro" id="IPR050147">
    <property type="entry name" value="Ser/Thr_Dehydratase"/>
</dbReference>
<dbReference type="SUPFAM" id="SSF53686">
    <property type="entry name" value="Tryptophan synthase beta subunit-like PLP-dependent enzymes"/>
    <property type="match status" value="1"/>
</dbReference>
<dbReference type="Pfam" id="PF00291">
    <property type="entry name" value="PALP"/>
    <property type="match status" value="1"/>
</dbReference>
<evidence type="ECO:0000256" key="7">
    <source>
        <dbReference type="ARBA" id="ARBA00012096"/>
    </source>
</evidence>
<reference evidence="16 17" key="1">
    <citation type="submission" date="2018-10" db="EMBL/GenBank/DDBJ databases">
        <title>Marmoricola sp. 4Q3S-7 whole genome shotgun sequence.</title>
        <authorList>
            <person name="Li F."/>
        </authorList>
    </citation>
    <scope>NUCLEOTIDE SEQUENCE [LARGE SCALE GENOMIC DNA]</scope>
    <source>
        <strain evidence="16 17">4Q3S-7</strain>
    </source>
</reference>
<keyword evidence="17" id="KW-1185">Reference proteome</keyword>
<evidence type="ECO:0000256" key="9">
    <source>
        <dbReference type="ARBA" id="ARBA00022533"/>
    </source>
</evidence>
<evidence type="ECO:0000256" key="3">
    <source>
        <dbReference type="ARBA" id="ARBA00004810"/>
    </source>
</evidence>
<dbReference type="GO" id="GO:0004794">
    <property type="term" value="F:threonine deaminase activity"/>
    <property type="evidence" value="ECO:0007669"/>
    <property type="project" value="UniProtKB-EC"/>
</dbReference>
<dbReference type="GO" id="GO:0006567">
    <property type="term" value="P:L-threonine catabolic process"/>
    <property type="evidence" value="ECO:0007669"/>
    <property type="project" value="InterPro"/>
</dbReference>
<comment type="catalytic activity">
    <reaction evidence="1">
        <text>L-threonine = 2-oxobutanoate + NH4(+)</text>
        <dbReference type="Rhea" id="RHEA:22108"/>
        <dbReference type="ChEBI" id="CHEBI:16763"/>
        <dbReference type="ChEBI" id="CHEBI:28938"/>
        <dbReference type="ChEBI" id="CHEBI:57926"/>
        <dbReference type="EC" id="4.3.1.19"/>
    </reaction>
</comment>
<evidence type="ECO:0000256" key="4">
    <source>
        <dbReference type="ARBA" id="ARBA00004958"/>
    </source>
</evidence>
<comment type="function">
    <text evidence="13">Catalyzes the anaerobic formation of alpha-ketobutyrate and ammonia from threonine in a two-step reaction. The first step involved a dehydration of threonine and a production of enamine intermediates (aminocrotonate), which tautomerizes to its imine form (iminobutyrate). Both intermediates are unstable and short-lived. The second step is the nonenzymatic hydrolysis of the enamine/imine intermediates to form 2-ketobutyrate and free ammonia. In the low water environment of the cell, the second step is accelerated by RidA.</text>
</comment>
<dbReference type="Proteomes" id="UP000281708">
    <property type="component" value="Unassembled WGS sequence"/>
</dbReference>
<evidence type="ECO:0000256" key="1">
    <source>
        <dbReference type="ARBA" id="ARBA00001274"/>
    </source>
</evidence>
<dbReference type="InterPro" id="IPR002912">
    <property type="entry name" value="ACT_dom"/>
</dbReference>
<dbReference type="Gene3D" id="3.40.50.1100">
    <property type="match status" value="2"/>
</dbReference>
<keyword evidence="9" id="KW-0021">Allosteric enzyme</keyword>
<comment type="similarity">
    <text evidence="5">Belongs to the serine/threonine dehydratase family.</text>
</comment>
<evidence type="ECO:0000313" key="17">
    <source>
        <dbReference type="Proteomes" id="UP000281708"/>
    </source>
</evidence>
<evidence type="ECO:0000256" key="8">
    <source>
        <dbReference type="ARBA" id="ARBA00022248"/>
    </source>
</evidence>
<keyword evidence="10" id="KW-0028">Amino-acid biosynthesis</keyword>
<evidence type="ECO:0000256" key="2">
    <source>
        <dbReference type="ARBA" id="ARBA00001933"/>
    </source>
</evidence>
<dbReference type="UniPathway" id="UPA00047">
    <property type="reaction ID" value="UER00054"/>
</dbReference>
<dbReference type="InterPro" id="IPR000634">
    <property type="entry name" value="Ser/Thr_deHydtase_PyrdxlP-BS"/>
</dbReference>
<proteinExistence type="inferred from homology"/>
<comment type="pathway">
    <text evidence="3">Amino-acid biosynthesis; L-isoleucine biosynthesis; 2-oxobutanoate from L-threonine: step 1/1.</text>
</comment>
<dbReference type="PANTHER" id="PTHR48078:SF6">
    <property type="entry name" value="L-THREONINE DEHYDRATASE CATABOLIC TDCB"/>
    <property type="match status" value="1"/>
</dbReference>
<dbReference type="NCBIfam" id="TIGR01127">
    <property type="entry name" value="ilvA_1Cterm"/>
    <property type="match status" value="1"/>
</dbReference>
<dbReference type="Pfam" id="PF01842">
    <property type="entry name" value="ACT"/>
    <property type="match status" value="1"/>
</dbReference>
<dbReference type="PROSITE" id="PS51671">
    <property type="entry name" value="ACT"/>
    <property type="match status" value="1"/>
</dbReference>